<evidence type="ECO:0000259" key="1">
    <source>
        <dbReference type="Pfam" id="PF13304"/>
    </source>
</evidence>
<dbReference type="GO" id="GO:0005524">
    <property type="term" value="F:ATP binding"/>
    <property type="evidence" value="ECO:0007669"/>
    <property type="project" value="InterPro"/>
</dbReference>
<dbReference type="Pfam" id="PF13304">
    <property type="entry name" value="AAA_21"/>
    <property type="match status" value="1"/>
</dbReference>
<dbReference type="GO" id="GO:0006302">
    <property type="term" value="P:double-strand break repair"/>
    <property type="evidence" value="ECO:0007669"/>
    <property type="project" value="TreeGrafter"/>
</dbReference>
<feature type="domain" description="ATPase AAA-type core" evidence="1">
    <location>
        <begin position="11"/>
        <end position="75"/>
    </location>
</feature>
<dbReference type="PANTHER" id="PTHR32182">
    <property type="entry name" value="DNA REPLICATION AND REPAIR PROTEIN RECF"/>
    <property type="match status" value="1"/>
</dbReference>
<dbReference type="InterPro" id="IPR027417">
    <property type="entry name" value="P-loop_NTPase"/>
</dbReference>
<name>X0W7F9_9ZZZZ</name>
<evidence type="ECO:0000313" key="2">
    <source>
        <dbReference type="EMBL" id="GAG26495.1"/>
    </source>
</evidence>
<dbReference type="SUPFAM" id="SSF52540">
    <property type="entry name" value="P-loop containing nucleoside triphosphate hydrolases"/>
    <property type="match status" value="1"/>
</dbReference>
<gene>
    <name evidence="2" type="ORF">S01H1_48092</name>
</gene>
<dbReference type="GO" id="GO:0016887">
    <property type="term" value="F:ATP hydrolysis activity"/>
    <property type="evidence" value="ECO:0007669"/>
    <property type="project" value="InterPro"/>
</dbReference>
<sequence>LVDVDVRFGPFTCIAGPNGVGKSNLFDAIRLLSALADRPLVDAALSVRDETGRTADLRGLFHRFGKEHAPEISFEAEMIVPSEGADDLGQMAKATITFLRYSVGLGYREDQNRGALGSLEILKEELVHIRLGEAHKHLLFPHGANWRSSAVTGRRSGKEFISTEKGKTDRIIKRHQDGRSGRALAHQAADLPRTVLSVTNAAESPTALLARREMQSWRLLQLEPSALRSPDEFSAPTKLGSDGGHLAAALHRLVHATETGEG</sequence>
<dbReference type="PANTHER" id="PTHR32182:SF22">
    <property type="entry name" value="ATP-DEPENDENT ENDONUCLEASE, OLD FAMILY-RELATED"/>
    <property type="match status" value="1"/>
</dbReference>
<organism evidence="2">
    <name type="scientific">marine sediment metagenome</name>
    <dbReference type="NCBI Taxonomy" id="412755"/>
    <lineage>
        <taxon>unclassified sequences</taxon>
        <taxon>metagenomes</taxon>
        <taxon>ecological metagenomes</taxon>
    </lineage>
</organism>
<dbReference type="InterPro" id="IPR003959">
    <property type="entry name" value="ATPase_AAA_core"/>
</dbReference>
<feature type="non-terminal residue" evidence="2">
    <location>
        <position position="262"/>
    </location>
</feature>
<dbReference type="GO" id="GO:0000731">
    <property type="term" value="P:DNA synthesis involved in DNA repair"/>
    <property type="evidence" value="ECO:0007669"/>
    <property type="project" value="TreeGrafter"/>
</dbReference>
<comment type="caution">
    <text evidence="2">The sequence shown here is derived from an EMBL/GenBank/DDBJ whole genome shotgun (WGS) entry which is preliminary data.</text>
</comment>
<protein>
    <recommendedName>
        <fullName evidence="1">ATPase AAA-type core domain-containing protein</fullName>
    </recommendedName>
</protein>
<reference evidence="2" key="1">
    <citation type="journal article" date="2014" name="Front. Microbiol.">
        <title>High frequency of phylogenetically diverse reductive dehalogenase-homologous genes in deep subseafloor sedimentary metagenomes.</title>
        <authorList>
            <person name="Kawai M."/>
            <person name="Futagami T."/>
            <person name="Toyoda A."/>
            <person name="Takaki Y."/>
            <person name="Nishi S."/>
            <person name="Hori S."/>
            <person name="Arai W."/>
            <person name="Tsubouchi T."/>
            <person name="Morono Y."/>
            <person name="Uchiyama I."/>
            <person name="Ito T."/>
            <person name="Fujiyama A."/>
            <person name="Inagaki F."/>
            <person name="Takami H."/>
        </authorList>
    </citation>
    <scope>NUCLEOTIDE SEQUENCE</scope>
    <source>
        <strain evidence="2">Expedition CK06-06</strain>
    </source>
</reference>
<accession>X0W7F9</accession>
<dbReference type="Gene3D" id="3.40.50.300">
    <property type="entry name" value="P-loop containing nucleotide triphosphate hydrolases"/>
    <property type="match status" value="1"/>
</dbReference>
<proteinExistence type="predicted"/>
<dbReference type="AlphaFoldDB" id="X0W7F9"/>
<feature type="non-terminal residue" evidence="2">
    <location>
        <position position="1"/>
    </location>
</feature>
<dbReference type="EMBL" id="BARS01030870">
    <property type="protein sequence ID" value="GAG26495.1"/>
    <property type="molecule type" value="Genomic_DNA"/>
</dbReference>